<evidence type="ECO:0000313" key="1">
    <source>
        <dbReference type="EMBL" id="CAB4132239.1"/>
    </source>
</evidence>
<proteinExistence type="predicted"/>
<name>A0A6J5LKU9_9CAUD</name>
<dbReference type="EMBL" id="LR796259">
    <property type="protein sequence ID" value="CAB4132239.1"/>
    <property type="molecule type" value="Genomic_DNA"/>
</dbReference>
<protein>
    <submittedName>
        <fullName evidence="1">Uncharacterized protein</fullName>
    </submittedName>
</protein>
<reference evidence="1" key="1">
    <citation type="submission" date="2020-04" db="EMBL/GenBank/DDBJ databases">
        <authorList>
            <person name="Chiriac C."/>
            <person name="Salcher M."/>
            <person name="Ghai R."/>
            <person name="Kavagutti S V."/>
        </authorList>
    </citation>
    <scope>NUCLEOTIDE SEQUENCE</scope>
</reference>
<gene>
    <name evidence="1" type="ORF">UFOVP139_54</name>
</gene>
<accession>A0A6J5LKU9</accession>
<sequence length="119" mass="13679">MSLDKYKLPLCMVDGVEFALDDAPEVKVTVRMPIQANKKFSFGWARRLPIKDGVLEASPFDVVAAQKVEFFETQIVKIEGVDKPETFWKDYPLALEEIWEKVQAALPEYQDQLEEEAKN</sequence>
<organism evidence="1">
    <name type="scientific">uncultured Caudovirales phage</name>
    <dbReference type="NCBI Taxonomy" id="2100421"/>
    <lineage>
        <taxon>Viruses</taxon>
        <taxon>Duplodnaviria</taxon>
        <taxon>Heunggongvirae</taxon>
        <taxon>Uroviricota</taxon>
        <taxon>Caudoviricetes</taxon>
        <taxon>Peduoviridae</taxon>
        <taxon>Maltschvirus</taxon>
        <taxon>Maltschvirus maltsch</taxon>
    </lineage>
</organism>